<feature type="compositionally biased region" description="Basic and acidic residues" evidence="1">
    <location>
        <begin position="50"/>
        <end position="59"/>
    </location>
</feature>
<sequence length="75" mass="8600">MRLRSFYRHNEDAADPKIDENEARVQLRVLALEHLRRLIATVQHVTRGIESRIAEEPPRHNSATASARDCHETSG</sequence>
<comment type="caution">
    <text evidence="2">The sequence shown here is derived from an EMBL/GenBank/DDBJ whole genome shotgun (WGS) entry which is preliminary data.</text>
</comment>
<evidence type="ECO:0000313" key="2">
    <source>
        <dbReference type="EMBL" id="CAK5270113.1"/>
    </source>
</evidence>
<evidence type="ECO:0000256" key="1">
    <source>
        <dbReference type="SAM" id="MobiDB-lite"/>
    </source>
</evidence>
<dbReference type="Proteomes" id="UP001295794">
    <property type="component" value="Unassembled WGS sequence"/>
</dbReference>
<dbReference type="EMBL" id="CAVNYO010000158">
    <property type="protein sequence ID" value="CAK5270113.1"/>
    <property type="molecule type" value="Genomic_DNA"/>
</dbReference>
<name>A0AAD2Q2W6_9AGAR</name>
<keyword evidence="3" id="KW-1185">Reference proteome</keyword>
<organism evidence="2 3">
    <name type="scientific">Mycena citricolor</name>
    <dbReference type="NCBI Taxonomy" id="2018698"/>
    <lineage>
        <taxon>Eukaryota</taxon>
        <taxon>Fungi</taxon>
        <taxon>Dikarya</taxon>
        <taxon>Basidiomycota</taxon>
        <taxon>Agaricomycotina</taxon>
        <taxon>Agaricomycetes</taxon>
        <taxon>Agaricomycetidae</taxon>
        <taxon>Agaricales</taxon>
        <taxon>Marasmiineae</taxon>
        <taxon>Mycenaceae</taxon>
        <taxon>Mycena</taxon>
    </lineage>
</organism>
<protein>
    <submittedName>
        <fullName evidence="2">Uncharacterized protein</fullName>
    </submittedName>
</protein>
<proteinExistence type="predicted"/>
<accession>A0AAD2Q2W6</accession>
<reference evidence="2" key="1">
    <citation type="submission" date="2023-11" db="EMBL/GenBank/DDBJ databases">
        <authorList>
            <person name="De Vega J J."/>
            <person name="De Vega J J."/>
        </authorList>
    </citation>
    <scope>NUCLEOTIDE SEQUENCE</scope>
</reference>
<evidence type="ECO:0000313" key="3">
    <source>
        <dbReference type="Proteomes" id="UP001295794"/>
    </source>
</evidence>
<feature type="region of interest" description="Disordered" evidence="1">
    <location>
        <begin position="50"/>
        <end position="75"/>
    </location>
</feature>
<dbReference type="AlphaFoldDB" id="A0AAD2Q2W6"/>
<gene>
    <name evidence="2" type="ORF">MYCIT1_LOCUS14281</name>
</gene>